<feature type="chain" id="PRO_5017396862" evidence="2">
    <location>
        <begin position="20"/>
        <end position="245"/>
    </location>
</feature>
<reference evidence="3 4" key="1">
    <citation type="submission" date="2018-06" db="EMBL/GenBank/DDBJ databases">
        <title>Comparative genomics reveals the genomic features of Rhizophagus irregularis, R. cerebriforme, R. diaphanum and Gigaspora rosea, and their symbiotic lifestyle signature.</title>
        <authorList>
            <person name="Morin E."/>
            <person name="San Clemente H."/>
            <person name="Chen E.C.H."/>
            <person name="De La Providencia I."/>
            <person name="Hainaut M."/>
            <person name="Kuo A."/>
            <person name="Kohler A."/>
            <person name="Murat C."/>
            <person name="Tang N."/>
            <person name="Roy S."/>
            <person name="Loubradou J."/>
            <person name="Henrissat B."/>
            <person name="Grigoriev I.V."/>
            <person name="Corradi N."/>
            <person name="Roux C."/>
            <person name="Martin F.M."/>
        </authorList>
    </citation>
    <scope>NUCLEOTIDE SEQUENCE [LARGE SCALE GENOMIC DNA]</scope>
    <source>
        <strain evidence="3 4">DAOM 194757</strain>
    </source>
</reference>
<dbReference type="Proteomes" id="UP000266673">
    <property type="component" value="Unassembled WGS sequence"/>
</dbReference>
<accession>A0A397UU35</accession>
<keyword evidence="2" id="KW-0732">Signal</keyword>
<name>A0A397UU35_9GLOM</name>
<protein>
    <submittedName>
        <fullName evidence="3">Uncharacterized protein</fullName>
    </submittedName>
</protein>
<dbReference type="EMBL" id="QKWP01000905">
    <property type="protein sequence ID" value="RIB13635.1"/>
    <property type="molecule type" value="Genomic_DNA"/>
</dbReference>
<organism evidence="3 4">
    <name type="scientific">Gigaspora rosea</name>
    <dbReference type="NCBI Taxonomy" id="44941"/>
    <lineage>
        <taxon>Eukaryota</taxon>
        <taxon>Fungi</taxon>
        <taxon>Fungi incertae sedis</taxon>
        <taxon>Mucoromycota</taxon>
        <taxon>Glomeromycotina</taxon>
        <taxon>Glomeromycetes</taxon>
        <taxon>Diversisporales</taxon>
        <taxon>Gigasporaceae</taxon>
        <taxon>Gigaspora</taxon>
    </lineage>
</organism>
<keyword evidence="4" id="KW-1185">Reference proteome</keyword>
<evidence type="ECO:0000256" key="2">
    <source>
        <dbReference type="SAM" id="SignalP"/>
    </source>
</evidence>
<proteinExistence type="predicted"/>
<evidence type="ECO:0000313" key="3">
    <source>
        <dbReference type="EMBL" id="RIB13635.1"/>
    </source>
</evidence>
<comment type="caution">
    <text evidence="3">The sequence shown here is derived from an EMBL/GenBank/DDBJ whole genome shotgun (WGS) entry which is preliminary data.</text>
</comment>
<feature type="region of interest" description="Disordered" evidence="1">
    <location>
        <begin position="209"/>
        <end position="245"/>
    </location>
</feature>
<evidence type="ECO:0000313" key="4">
    <source>
        <dbReference type="Proteomes" id="UP000266673"/>
    </source>
</evidence>
<evidence type="ECO:0000256" key="1">
    <source>
        <dbReference type="SAM" id="MobiDB-lite"/>
    </source>
</evidence>
<dbReference type="AlphaFoldDB" id="A0A397UU35"/>
<feature type="signal peptide" evidence="2">
    <location>
        <begin position="1"/>
        <end position="19"/>
    </location>
</feature>
<sequence length="245" mass="26474">MKFNFAAVFSTFLIASTLAVPVQGGRKIADKRDAARVPVESSMHSIADAETNAIYKKRDALKAATSNLKEGTLARKKGGKRDAVRAPVESSMHSIADAETNTIYKKRDALKASSSNLKEGALARKKGGKRDAARVPVESSMHSFADAETNTIYKKRDALKAATSNLEDAGFGRVGNVVEGKNAVQQKRVAAKEEAKVSYDSTRAYKRDALETSEKKLRPKLKSSDVSVEKKTPSLKSLEASKVGQ</sequence>
<gene>
    <name evidence="3" type="ORF">C2G38_2097867</name>
</gene>